<evidence type="ECO:0000313" key="7">
    <source>
        <dbReference type="Proteomes" id="UP001211065"/>
    </source>
</evidence>
<protein>
    <recommendedName>
        <fullName evidence="5">PNPLA domain-containing protein</fullName>
    </recommendedName>
</protein>
<evidence type="ECO:0000313" key="6">
    <source>
        <dbReference type="EMBL" id="KAJ3220968.1"/>
    </source>
</evidence>
<feature type="domain" description="PNPLA" evidence="5">
    <location>
        <begin position="170"/>
        <end position="347"/>
    </location>
</feature>
<organism evidence="6 7">
    <name type="scientific">Clydaea vesicula</name>
    <dbReference type="NCBI Taxonomy" id="447962"/>
    <lineage>
        <taxon>Eukaryota</taxon>
        <taxon>Fungi</taxon>
        <taxon>Fungi incertae sedis</taxon>
        <taxon>Chytridiomycota</taxon>
        <taxon>Chytridiomycota incertae sedis</taxon>
        <taxon>Chytridiomycetes</taxon>
        <taxon>Lobulomycetales</taxon>
        <taxon>Lobulomycetaceae</taxon>
        <taxon>Clydaea</taxon>
    </lineage>
</organism>
<dbReference type="PANTHER" id="PTHR14226">
    <property type="entry name" value="NEUROPATHY TARGET ESTERASE/SWISS CHEESE D.MELANOGASTER"/>
    <property type="match status" value="1"/>
</dbReference>
<dbReference type="InterPro" id="IPR050301">
    <property type="entry name" value="NTE"/>
</dbReference>
<dbReference type="GO" id="GO:0006641">
    <property type="term" value="P:triglyceride metabolic process"/>
    <property type="evidence" value="ECO:0007669"/>
    <property type="project" value="UniProtKB-ARBA"/>
</dbReference>
<name>A0AAD5XVZ4_9FUNG</name>
<proteinExistence type="predicted"/>
<evidence type="ECO:0000256" key="4">
    <source>
        <dbReference type="PROSITE-ProRule" id="PRU01161"/>
    </source>
</evidence>
<accession>A0AAD5XVZ4</accession>
<keyword evidence="2" id="KW-0442">Lipid degradation</keyword>
<evidence type="ECO:0000256" key="2">
    <source>
        <dbReference type="ARBA" id="ARBA00022963"/>
    </source>
</evidence>
<dbReference type="InterPro" id="IPR021771">
    <property type="entry name" value="Triacylglycerol_lipase_N"/>
</dbReference>
<dbReference type="Gene3D" id="3.40.1090.10">
    <property type="entry name" value="Cytosolic phospholipase A2 catalytic domain"/>
    <property type="match status" value="1"/>
</dbReference>
<dbReference type="InterPro" id="IPR002641">
    <property type="entry name" value="PNPLA_dom"/>
</dbReference>
<dbReference type="GO" id="GO:0016042">
    <property type="term" value="P:lipid catabolic process"/>
    <property type="evidence" value="ECO:0007669"/>
    <property type="project" value="UniProtKB-KW"/>
</dbReference>
<sequence length="524" mass="59296">MFFSITSLRFILENYSKLIKSSTKPEKLEEELRKEIQDAQSFDEFLDLVSQLDVLLNNEEWRSNPVSNLYDYKLIQQRLEQFHNDINGLEEIKDLLRTGMLRNFAGIHNPKLFSRSFSGTKHLIEKYLDKLVSIMYTIADMPPSVKRNWSLKHKLDFFAELKQTFGQTALILDGGASFGLYHIGVVKVLIENDLLPKIICGASVGALIAALVCIHTDEDLPEIFIPGGISLEAFAQKSAKHGLRRKFTRLLKYGYLLDIKVIEDCVRSNVGDITFEEAYNKTKRVLNITVSSSKKNEIPKVLNHLTAPKVLIWSACCASVAVFGLYSSIDLLAKDKIGNIVPWNSSTISWSDTYYDAERAETRISELFNVNHFITSQASTATNSFVTPLLSTIIPDGLNETGITTKISNLISQEIKHRINQLSYLGVIPKQISSLFESLSGNSSSNVLIQPHIVLKDTMTIFSSPTHSSLDYWTKKGEQSTSRTKLEYTFDEKEQEKVERIEKLSRKKSMENFKGKIKRTGSLV</sequence>
<evidence type="ECO:0000259" key="5">
    <source>
        <dbReference type="PROSITE" id="PS51635"/>
    </source>
</evidence>
<dbReference type="AlphaFoldDB" id="A0AAD5XVZ4"/>
<evidence type="ECO:0000256" key="3">
    <source>
        <dbReference type="ARBA" id="ARBA00023098"/>
    </source>
</evidence>
<dbReference type="SUPFAM" id="SSF52151">
    <property type="entry name" value="FabD/lysophospholipase-like"/>
    <property type="match status" value="1"/>
</dbReference>
<dbReference type="Proteomes" id="UP001211065">
    <property type="component" value="Unassembled WGS sequence"/>
</dbReference>
<dbReference type="Pfam" id="PF11815">
    <property type="entry name" value="DUF3336"/>
    <property type="match status" value="1"/>
</dbReference>
<dbReference type="GO" id="GO:0004806">
    <property type="term" value="F:triacylglycerol lipase activity"/>
    <property type="evidence" value="ECO:0007669"/>
    <property type="project" value="InterPro"/>
</dbReference>
<feature type="short sequence motif" description="GXSXG" evidence="4">
    <location>
        <begin position="201"/>
        <end position="205"/>
    </location>
</feature>
<gene>
    <name evidence="6" type="ORF">HK099_003878</name>
</gene>
<dbReference type="Pfam" id="PF01734">
    <property type="entry name" value="Patatin"/>
    <property type="match status" value="1"/>
</dbReference>
<dbReference type="InterPro" id="IPR016035">
    <property type="entry name" value="Acyl_Trfase/lysoPLipase"/>
</dbReference>
<dbReference type="PROSITE" id="PS51635">
    <property type="entry name" value="PNPLA"/>
    <property type="match status" value="1"/>
</dbReference>
<dbReference type="EMBL" id="JADGJW010000260">
    <property type="protein sequence ID" value="KAJ3220968.1"/>
    <property type="molecule type" value="Genomic_DNA"/>
</dbReference>
<comment type="caution">
    <text evidence="6">The sequence shown here is derived from an EMBL/GenBank/DDBJ whole genome shotgun (WGS) entry which is preliminary data.</text>
</comment>
<comment type="caution">
    <text evidence="4">Lacks conserved residue(s) required for the propagation of feature annotation.</text>
</comment>
<keyword evidence="3" id="KW-0443">Lipid metabolism</keyword>
<reference evidence="6" key="1">
    <citation type="submission" date="2020-05" db="EMBL/GenBank/DDBJ databases">
        <title>Phylogenomic resolution of chytrid fungi.</title>
        <authorList>
            <person name="Stajich J.E."/>
            <person name="Amses K."/>
            <person name="Simmons R."/>
            <person name="Seto K."/>
            <person name="Myers J."/>
            <person name="Bonds A."/>
            <person name="Quandt C.A."/>
            <person name="Barry K."/>
            <person name="Liu P."/>
            <person name="Grigoriev I."/>
            <person name="Longcore J.E."/>
            <person name="James T.Y."/>
        </authorList>
    </citation>
    <scope>NUCLEOTIDE SEQUENCE</scope>
    <source>
        <strain evidence="6">JEL0476</strain>
    </source>
</reference>
<evidence type="ECO:0000256" key="1">
    <source>
        <dbReference type="ARBA" id="ARBA00022801"/>
    </source>
</evidence>
<dbReference type="PANTHER" id="PTHR14226:SF44">
    <property type="entry name" value="TRIACYLGLYCEROL LIPASE 3"/>
    <property type="match status" value="1"/>
</dbReference>
<keyword evidence="7" id="KW-1185">Reference proteome</keyword>
<keyword evidence="1" id="KW-0378">Hydrolase</keyword>